<feature type="transmembrane region" description="Helical" evidence="5">
    <location>
        <begin position="93"/>
        <end position="113"/>
    </location>
</feature>
<comment type="subcellular location">
    <subcellularLocation>
        <location evidence="1">Membrane</location>
        <topology evidence="1">Multi-pass membrane protein</topology>
    </subcellularLocation>
</comment>
<keyword evidence="4 5" id="KW-0472">Membrane</keyword>
<dbReference type="EMBL" id="CP062229">
    <property type="protein sequence ID" value="UVC16912.1"/>
    <property type="molecule type" value="Genomic_DNA"/>
</dbReference>
<name>A0ABY5R1R2_9HYPH</name>
<dbReference type="Gene3D" id="1.20.120.1630">
    <property type="match status" value="1"/>
</dbReference>
<evidence type="ECO:0000313" key="6">
    <source>
        <dbReference type="EMBL" id="UVC16912.1"/>
    </source>
</evidence>
<keyword evidence="7" id="KW-1185">Reference proteome</keyword>
<dbReference type="InterPro" id="IPR007269">
    <property type="entry name" value="ICMT_MeTrfase"/>
</dbReference>
<accession>A0ABY5R1R2</accession>
<sequence>MVLYFTVCATLKAGALVTALRGAEWPTARIIGVVADVAALGFLVLVVATTVARLPPLKTAQGLEPRISALIGCFATVTLIAVPRVEILPQIELTANLITIVGFALCVWCLWWLGRSFSIAAQARRLVTAGPYQIVRHPLYACEAIVLLGILFGNPTWATVAICAIALAFQYRRIINEERVLRATFPEYHEYAQRVPMLLPRFAGASLPAPDPR</sequence>
<protein>
    <submittedName>
        <fullName evidence="6">Isoprenylcysteine carboxylmethyltransferase family protein</fullName>
    </submittedName>
</protein>
<dbReference type="PANTHER" id="PTHR43847:SF1">
    <property type="entry name" value="BLL3993 PROTEIN"/>
    <property type="match status" value="1"/>
</dbReference>
<evidence type="ECO:0000256" key="2">
    <source>
        <dbReference type="ARBA" id="ARBA00022692"/>
    </source>
</evidence>
<feature type="transmembrane region" description="Helical" evidence="5">
    <location>
        <begin position="67"/>
        <end position="87"/>
    </location>
</feature>
<evidence type="ECO:0000256" key="3">
    <source>
        <dbReference type="ARBA" id="ARBA00022989"/>
    </source>
</evidence>
<keyword evidence="2 5" id="KW-0812">Transmembrane</keyword>
<reference evidence="6" key="1">
    <citation type="submission" date="2020-09" db="EMBL/GenBank/DDBJ databases">
        <title>Rhizobia associated with sainfoin plants.</title>
        <authorList>
            <person name="Asharfi S."/>
            <person name="Kuzmanovic N."/>
            <person name="Bunk B."/>
            <person name="Sproeer C."/>
            <person name="Becker M."/>
            <person name="Thuenen T."/>
        </authorList>
    </citation>
    <scope>NUCLEOTIDE SEQUENCE</scope>
    <source>
        <strain evidence="6">OM4</strain>
    </source>
</reference>
<dbReference type="Proteomes" id="UP001058098">
    <property type="component" value="Chromosome"/>
</dbReference>
<dbReference type="PANTHER" id="PTHR43847">
    <property type="entry name" value="BLL3993 PROTEIN"/>
    <property type="match status" value="1"/>
</dbReference>
<dbReference type="Pfam" id="PF04140">
    <property type="entry name" value="ICMT"/>
    <property type="match status" value="1"/>
</dbReference>
<keyword evidence="3 5" id="KW-1133">Transmembrane helix</keyword>
<evidence type="ECO:0000256" key="4">
    <source>
        <dbReference type="ARBA" id="ARBA00023136"/>
    </source>
</evidence>
<organism evidence="6 7">
    <name type="scientific">Mesorhizobium onobrychidis</name>
    <dbReference type="NCBI Taxonomy" id="2775404"/>
    <lineage>
        <taxon>Bacteria</taxon>
        <taxon>Pseudomonadati</taxon>
        <taxon>Pseudomonadota</taxon>
        <taxon>Alphaproteobacteria</taxon>
        <taxon>Hyphomicrobiales</taxon>
        <taxon>Phyllobacteriaceae</taxon>
        <taxon>Mesorhizobium</taxon>
    </lineage>
</organism>
<dbReference type="InterPro" id="IPR052527">
    <property type="entry name" value="Metal_cation-efflux_comp"/>
</dbReference>
<evidence type="ECO:0000256" key="5">
    <source>
        <dbReference type="SAM" id="Phobius"/>
    </source>
</evidence>
<feature type="transmembrane region" description="Helical" evidence="5">
    <location>
        <begin position="29"/>
        <end position="55"/>
    </location>
</feature>
<proteinExistence type="predicted"/>
<feature type="transmembrane region" description="Helical" evidence="5">
    <location>
        <begin position="157"/>
        <end position="175"/>
    </location>
</feature>
<evidence type="ECO:0000313" key="7">
    <source>
        <dbReference type="Proteomes" id="UP001058098"/>
    </source>
</evidence>
<gene>
    <name evidence="6" type="ORF">IHQ72_07130</name>
</gene>
<dbReference type="RefSeq" id="WP_258121796.1">
    <property type="nucleotide sequence ID" value="NZ_CP062229.1"/>
</dbReference>
<evidence type="ECO:0000256" key="1">
    <source>
        <dbReference type="ARBA" id="ARBA00004141"/>
    </source>
</evidence>